<proteinExistence type="predicted"/>
<keyword evidence="3" id="KW-0255">Endonuclease</keyword>
<dbReference type="GO" id="GO:0004519">
    <property type="term" value="F:endonuclease activity"/>
    <property type="evidence" value="ECO:0007669"/>
    <property type="project" value="UniProtKB-KW"/>
</dbReference>
<dbReference type="SUPFAM" id="SSF56219">
    <property type="entry name" value="DNase I-like"/>
    <property type="match status" value="1"/>
</dbReference>
<dbReference type="InterPro" id="IPR036691">
    <property type="entry name" value="Endo/exonu/phosph_ase_sf"/>
</dbReference>
<evidence type="ECO:0000313" key="4">
    <source>
        <dbReference type="Proteomes" id="UP000016160"/>
    </source>
</evidence>
<feature type="transmembrane region" description="Helical" evidence="1">
    <location>
        <begin position="20"/>
        <end position="44"/>
    </location>
</feature>
<keyword evidence="1" id="KW-0812">Transmembrane</keyword>
<keyword evidence="1" id="KW-1133">Transmembrane helix</keyword>
<dbReference type="Proteomes" id="UP000016160">
    <property type="component" value="Chromosome"/>
</dbReference>
<dbReference type="Pfam" id="PF03372">
    <property type="entry name" value="Exo_endo_phos"/>
    <property type="match status" value="1"/>
</dbReference>
<sequence length="291" mass="34140">MVYVFLLSIHFILKDQIQPFIVVFNAVPLILIVAFGYLTCLLLYKHKTLATVLLCINLLLSAYWYNNYYFKTEAPSAQELLKTHAILYWNIARPKHLPLDLLFRNMKTYKPELVVLVEAKDILEGDLLKFKKQFPSYVIKQLEGEMIIAVKGEINTIDYKDISASSKYNFVSTTIHNHRITILITDLLANPSESKKYDLNKVREIAESQNIDFVIGDFNTPYESFYFKQFNTNFESFHKYNNGITATWPTVLPLLEIDQFWLNRRWEPLKLNKHFLINSDHAMLIGQFKLR</sequence>
<dbReference type="EMBL" id="HG315671">
    <property type="protein sequence ID" value="CDF80525.1"/>
    <property type="molecule type" value="Genomic_DNA"/>
</dbReference>
<dbReference type="GO" id="GO:0004527">
    <property type="term" value="F:exonuclease activity"/>
    <property type="evidence" value="ECO:0007669"/>
    <property type="project" value="UniProtKB-KW"/>
</dbReference>
<dbReference type="OrthoDB" id="1434565at2"/>
<keyword evidence="3" id="KW-0540">Nuclease</keyword>
<accession>T2KP51</accession>
<keyword evidence="3" id="KW-0269">Exonuclease</keyword>
<feature type="transmembrane region" description="Helical" evidence="1">
    <location>
        <begin position="49"/>
        <end position="66"/>
    </location>
</feature>
<dbReference type="STRING" id="1347342.BN863_28130"/>
<dbReference type="InterPro" id="IPR005135">
    <property type="entry name" value="Endo/exonuclease/phosphatase"/>
</dbReference>
<reference evidence="3 4" key="1">
    <citation type="journal article" date="2013" name="Appl. Environ. Microbiol.">
        <title>The genome of the alga-associated marine flavobacterium Formosa agariphila KMM 3901T reveals a broad potential for degradation of algal polysaccharides.</title>
        <authorList>
            <person name="Mann A.J."/>
            <person name="Hahnke R.L."/>
            <person name="Huang S."/>
            <person name="Werner J."/>
            <person name="Xing P."/>
            <person name="Barbeyron T."/>
            <person name="Huettel B."/>
            <person name="Stueber K."/>
            <person name="Reinhardt R."/>
            <person name="Harder J."/>
            <person name="Gloeckner F.O."/>
            <person name="Amann R.I."/>
            <person name="Teeling H."/>
        </authorList>
    </citation>
    <scope>NUCLEOTIDE SEQUENCE [LARGE SCALE GENOMIC DNA]</scope>
    <source>
        <strain evidence="4">DSM 15362 / KCTC 12365 / LMG 23005 / KMM 3901</strain>
    </source>
</reference>
<evidence type="ECO:0000256" key="1">
    <source>
        <dbReference type="SAM" id="Phobius"/>
    </source>
</evidence>
<evidence type="ECO:0000259" key="2">
    <source>
        <dbReference type="Pfam" id="PF03372"/>
    </source>
</evidence>
<keyword evidence="3" id="KW-0378">Hydrolase</keyword>
<protein>
    <submittedName>
        <fullName evidence="3">Endonuclease/exonuclease/phosphatase</fullName>
    </submittedName>
</protein>
<keyword evidence="4" id="KW-1185">Reference proteome</keyword>
<dbReference type="HOGENOM" id="CLU_905376_0_0_10"/>
<organism evidence="3 4">
    <name type="scientific">Formosa agariphila (strain DSM 15362 / KCTC 12365 / LMG 23005 / KMM 3901 / M-2Alg 35-1)</name>
    <dbReference type="NCBI Taxonomy" id="1347342"/>
    <lineage>
        <taxon>Bacteria</taxon>
        <taxon>Pseudomonadati</taxon>
        <taxon>Bacteroidota</taxon>
        <taxon>Flavobacteriia</taxon>
        <taxon>Flavobacteriales</taxon>
        <taxon>Flavobacteriaceae</taxon>
        <taxon>Formosa</taxon>
    </lineage>
</organism>
<feature type="domain" description="Endonuclease/exonuclease/phosphatase" evidence="2">
    <location>
        <begin position="88"/>
        <end position="281"/>
    </location>
</feature>
<gene>
    <name evidence="3" type="ORF">BN863_28130</name>
</gene>
<keyword evidence="1" id="KW-0472">Membrane</keyword>
<evidence type="ECO:0000313" key="3">
    <source>
        <dbReference type="EMBL" id="CDF80525.1"/>
    </source>
</evidence>
<dbReference type="PATRIC" id="fig|1347342.6.peg.2832"/>
<dbReference type="eggNOG" id="COG3021">
    <property type="taxonomic scope" value="Bacteria"/>
</dbReference>
<dbReference type="Gene3D" id="3.60.10.10">
    <property type="entry name" value="Endonuclease/exonuclease/phosphatase"/>
    <property type="match status" value="1"/>
</dbReference>
<name>T2KP51_FORAG</name>
<dbReference type="AlphaFoldDB" id="T2KP51"/>
<dbReference type="RefSeq" id="WP_148304619.1">
    <property type="nucleotide sequence ID" value="NZ_HG315671.1"/>
</dbReference>